<keyword evidence="2" id="KW-0175">Coiled coil</keyword>
<sequence length="224" mass="25175">MADVDTSAPFESVMEAVTRFGGIGFWKPPTPNPSQSNAEKVDNSSKVRDQTKSQNDLTTEERETLEILKEIEETKTRFEELKVKLQKQELKVKTHRSYVQFTDTNTTKVQSNGVELSNTEILKRVEEATKEVKDCTRVLEEALSRVNGSREKSTDFTNSNCKMLVSGPTISIGQILRRKLVLAEENSVKSCVKWKVSLGQILKRGDHGGEKGVASKRMKFGFCV</sequence>
<dbReference type="EMBL" id="SZYD01000017">
    <property type="protein sequence ID" value="KAD3067596.1"/>
    <property type="molecule type" value="Genomic_DNA"/>
</dbReference>
<protein>
    <submittedName>
        <fullName evidence="4">Uncharacterized protein</fullName>
    </submittedName>
</protein>
<keyword evidence="6" id="KW-1185">Reference proteome</keyword>
<dbReference type="Proteomes" id="UP000326396">
    <property type="component" value="Linkage Group LG7"/>
</dbReference>
<dbReference type="EMBL" id="SZYD01000498">
    <property type="protein sequence ID" value="KAD1768275.1"/>
    <property type="molecule type" value="Genomic_DNA"/>
</dbReference>
<dbReference type="PANTHER" id="PTHR32054:SF4">
    <property type="entry name" value="OS07G0677900 PROTEIN"/>
    <property type="match status" value="1"/>
</dbReference>
<dbReference type="OrthoDB" id="1730116at2759"/>
<reference evidence="4 6" key="1">
    <citation type="submission" date="2019-05" db="EMBL/GenBank/DDBJ databases">
        <title>Mikania micrantha, genome provides insights into the molecular mechanism of rapid growth.</title>
        <authorList>
            <person name="Liu B."/>
        </authorList>
    </citation>
    <scope>NUCLEOTIDE SEQUENCE [LARGE SCALE GENOMIC DNA]</scope>
    <source>
        <strain evidence="4">NLD-2019</strain>
        <tissue evidence="4">Leaf</tissue>
    </source>
</reference>
<organism evidence="4 6">
    <name type="scientific">Mikania micrantha</name>
    <name type="common">bitter vine</name>
    <dbReference type="NCBI Taxonomy" id="192012"/>
    <lineage>
        <taxon>Eukaryota</taxon>
        <taxon>Viridiplantae</taxon>
        <taxon>Streptophyta</taxon>
        <taxon>Embryophyta</taxon>
        <taxon>Tracheophyta</taxon>
        <taxon>Spermatophyta</taxon>
        <taxon>Magnoliopsida</taxon>
        <taxon>eudicotyledons</taxon>
        <taxon>Gunneridae</taxon>
        <taxon>Pentapetalae</taxon>
        <taxon>asterids</taxon>
        <taxon>campanulids</taxon>
        <taxon>Asterales</taxon>
        <taxon>Asteraceae</taxon>
        <taxon>Asteroideae</taxon>
        <taxon>Heliantheae alliance</taxon>
        <taxon>Eupatorieae</taxon>
        <taxon>Mikania</taxon>
    </lineage>
</organism>
<gene>
    <name evidence="5" type="ORF">E3N88_35476</name>
    <name evidence="4" type="ORF">E3N88_42320</name>
</gene>
<dbReference type="PANTHER" id="PTHR32054">
    <property type="entry name" value="HEAVY CHAIN, PUTATIVE, EXPRESSED-RELATED-RELATED"/>
    <property type="match status" value="1"/>
</dbReference>
<comment type="caution">
    <text evidence="4">The sequence shown here is derived from an EMBL/GenBank/DDBJ whole genome shotgun (WGS) entry which is preliminary data.</text>
</comment>
<dbReference type="AlphaFoldDB" id="A0A5N6LI32"/>
<proteinExistence type="inferred from homology"/>
<feature type="compositionally biased region" description="Basic and acidic residues" evidence="3">
    <location>
        <begin position="39"/>
        <end position="51"/>
    </location>
</feature>
<evidence type="ECO:0000313" key="5">
    <source>
        <dbReference type="EMBL" id="KAD3067596.1"/>
    </source>
</evidence>
<evidence type="ECO:0000256" key="1">
    <source>
        <dbReference type="ARBA" id="ARBA00005485"/>
    </source>
</evidence>
<dbReference type="Pfam" id="PF05701">
    <property type="entry name" value="WEMBL"/>
    <property type="match status" value="1"/>
</dbReference>
<dbReference type="GO" id="GO:0009904">
    <property type="term" value="P:chloroplast accumulation movement"/>
    <property type="evidence" value="ECO:0007669"/>
    <property type="project" value="TreeGrafter"/>
</dbReference>
<evidence type="ECO:0000256" key="2">
    <source>
        <dbReference type="ARBA" id="ARBA00023054"/>
    </source>
</evidence>
<comment type="similarity">
    <text evidence="1">Belongs to the WEB family.</text>
</comment>
<dbReference type="GO" id="GO:0005829">
    <property type="term" value="C:cytosol"/>
    <property type="evidence" value="ECO:0007669"/>
    <property type="project" value="TreeGrafter"/>
</dbReference>
<evidence type="ECO:0000313" key="4">
    <source>
        <dbReference type="EMBL" id="KAD1768275.1"/>
    </source>
</evidence>
<dbReference type="GO" id="GO:0009903">
    <property type="term" value="P:chloroplast avoidance movement"/>
    <property type="evidence" value="ECO:0007669"/>
    <property type="project" value="TreeGrafter"/>
</dbReference>
<accession>A0A5N6LI32</accession>
<evidence type="ECO:0000313" key="6">
    <source>
        <dbReference type="Proteomes" id="UP000326396"/>
    </source>
</evidence>
<dbReference type="InterPro" id="IPR008545">
    <property type="entry name" value="Web"/>
</dbReference>
<feature type="region of interest" description="Disordered" evidence="3">
    <location>
        <begin position="22"/>
        <end position="60"/>
    </location>
</feature>
<name>A0A5N6LI32_9ASTR</name>
<evidence type="ECO:0000256" key="3">
    <source>
        <dbReference type="SAM" id="MobiDB-lite"/>
    </source>
</evidence>